<evidence type="ECO:0008006" key="4">
    <source>
        <dbReference type="Google" id="ProtNLM"/>
    </source>
</evidence>
<keyword evidence="3" id="KW-1185">Reference proteome</keyword>
<accession>A0A7J5D4G4</accession>
<dbReference type="RefSeq" id="WP_151474007.1">
    <property type="nucleotide sequence ID" value="NZ_WBKG01000047.1"/>
</dbReference>
<gene>
    <name evidence="2" type="ORF">F8144_38085</name>
</gene>
<comment type="caution">
    <text evidence="2">The sequence shown here is derived from an EMBL/GenBank/DDBJ whole genome shotgun (WGS) entry which is preliminary data.</text>
</comment>
<dbReference type="Proteomes" id="UP000442990">
    <property type="component" value="Unassembled WGS sequence"/>
</dbReference>
<evidence type="ECO:0000256" key="1">
    <source>
        <dbReference type="SAM" id="MobiDB-lite"/>
    </source>
</evidence>
<organism evidence="2 3">
    <name type="scientific">Streptomyces triticiradicis</name>
    <dbReference type="NCBI Taxonomy" id="2651189"/>
    <lineage>
        <taxon>Bacteria</taxon>
        <taxon>Bacillati</taxon>
        <taxon>Actinomycetota</taxon>
        <taxon>Actinomycetes</taxon>
        <taxon>Kitasatosporales</taxon>
        <taxon>Streptomycetaceae</taxon>
        <taxon>Streptomyces</taxon>
    </lineage>
</organism>
<sequence length="309" mass="32570">MATMEASSVTELLGSEVQGAPPERGRGPDVPSTWRELGLQSMSAMLVESLSRRGSRFFEALCQWPRWHALNERALAVTHHPLLMAESTRQLAALLELRYLKGTDADRLQPVSVSLGVDPRTQPVEHGAASDVLVHVTISDLVVRTGAVAAYRLTAEFSHAGTRFGTCGMTLAHPSRPRPEAASTPHRALLRPAPAAVGASAEPDVLLTRGAQGRLVIVPRDPGHPVLLPGRPALLPALAVMEAGRQATLLYRGAPPSAVVGIAVRIDAPVPSRGAVVEVTAEGEGGASRFLVKAGEPIAAMGTVTLLRP</sequence>
<evidence type="ECO:0000313" key="3">
    <source>
        <dbReference type="Proteomes" id="UP000442990"/>
    </source>
</evidence>
<proteinExistence type="predicted"/>
<feature type="region of interest" description="Disordered" evidence="1">
    <location>
        <begin position="1"/>
        <end position="31"/>
    </location>
</feature>
<reference evidence="2 3" key="1">
    <citation type="submission" date="2019-09" db="EMBL/GenBank/DDBJ databases">
        <title>Isolation and identification of active actinomycetes.</title>
        <authorList>
            <person name="Yu Z."/>
            <person name="Han C."/>
            <person name="Yu B."/>
        </authorList>
    </citation>
    <scope>NUCLEOTIDE SEQUENCE [LARGE SCALE GENOMIC DNA]</scope>
    <source>
        <strain evidence="2 3">NEAU-H2</strain>
    </source>
</reference>
<dbReference type="EMBL" id="WBKG01000047">
    <property type="protein sequence ID" value="KAB1978865.1"/>
    <property type="molecule type" value="Genomic_DNA"/>
</dbReference>
<feature type="compositionally biased region" description="Polar residues" evidence="1">
    <location>
        <begin position="1"/>
        <end position="10"/>
    </location>
</feature>
<protein>
    <recommendedName>
        <fullName evidence="4">A-factor biosynthesis hotdog domain-containing protein</fullName>
    </recommendedName>
</protein>
<evidence type="ECO:0000313" key="2">
    <source>
        <dbReference type="EMBL" id="KAB1978865.1"/>
    </source>
</evidence>
<dbReference type="AlphaFoldDB" id="A0A7J5D4G4"/>
<name>A0A7J5D4G4_9ACTN</name>